<dbReference type="GO" id="GO:0004519">
    <property type="term" value="F:endonuclease activity"/>
    <property type="evidence" value="ECO:0007669"/>
    <property type="project" value="UniProtKB-KW"/>
</dbReference>
<dbReference type="SUPFAM" id="SSF56672">
    <property type="entry name" value="DNA/RNA polymerases"/>
    <property type="match status" value="1"/>
</dbReference>
<accession>A0A225VW53</accession>
<gene>
    <name evidence="8" type="ORF">PHMEG_00018205</name>
</gene>
<comment type="caution">
    <text evidence="8">The sequence shown here is derived from an EMBL/GenBank/DDBJ whole genome shotgun (WGS) entry which is preliminary data.</text>
</comment>
<dbReference type="InterPro" id="IPR041373">
    <property type="entry name" value="RT_RNaseH"/>
</dbReference>
<evidence type="ECO:0000256" key="1">
    <source>
        <dbReference type="ARBA" id="ARBA00022679"/>
    </source>
</evidence>
<feature type="domain" description="Reverse transcriptase RNase H-like" evidence="7">
    <location>
        <begin position="6"/>
        <end position="67"/>
    </location>
</feature>
<dbReference type="GO" id="GO:0003964">
    <property type="term" value="F:RNA-directed DNA polymerase activity"/>
    <property type="evidence" value="ECO:0007669"/>
    <property type="project" value="UniProtKB-KW"/>
</dbReference>
<evidence type="ECO:0000313" key="8">
    <source>
        <dbReference type="EMBL" id="OWZ09138.1"/>
    </source>
</evidence>
<dbReference type="OrthoDB" id="123850at2759"/>
<dbReference type="EMBL" id="NBNE01002897">
    <property type="protein sequence ID" value="OWZ09138.1"/>
    <property type="molecule type" value="Genomic_DNA"/>
</dbReference>
<keyword evidence="3" id="KW-0540">Nuclease</keyword>
<keyword evidence="9" id="KW-1185">Reference proteome</keyword>
<sequence>MIYEKANELNYDIAEKEVLALLRILDLNYNALVGRPIHVLTRHSTLAWLFRSTALQGRRGQWAALLSPWTLEITKCVKGRGRDLRIIGGQYYP</sequence>
<evidence type="ECO:0000256" key="2">
    <source>
        <dbReference type="ARBA" id="ARBA00022695"/>
    </source>
</evidence>
<evidence type="ECO:0000256" key="6">
    <source>
        <dbReference type="ARBA" id="ARBA00022918"/>
    </source>
</evidence>
<keyword evidence="6" id="KW-0695">RNA-directed DNA polymerase</keyword>
<dbReference type="InterPro" id="IPR043502">
    <property type="entry name" value="DNA/RNA_pol_sf"/>
</dbReference>
<evidence type="ECO:0000259" key="7">
    <source>
        <dbReference type="Pfam" id="PF17917"/>
    </source>
</evidence>
<keyword evidence="5" id="KW-0378">Hydrolase</keyword>
<keyword evidence="4" id="KW-0255">Endonuclease</keyword>
<evidence type="ECO:0000256" key="5">
    <source>
        <dbReference type="ARBA" id="ARBA00022801"/>
    </source>
</evidence>
<keyword evidence="1" id="KW-0808">Transferase</keyword>
<reference evidence="9" key="1">
    <citation type="submission" date="2017-03" db="EMBL/GenBank/DDBJ databases">
        <title>Phytopthora megakarya and P. palmivora, two closely related causual agents of cacao black pod achieved similar genome size and gene model numbers by different mechanisms.</title>
        <authorList>
            <person name="Ali S."/>
            <person name="Shao J."/>
            <person name="Larry D.J."/>
            <person name="Kronmiller B."/>
            <person name="Shen D."/>
            <person name="Strem M.D."/>
            <person name="Melnick R.L."/>
            <person name="Guiltinan M.J."/>
            <person name="Tyler B.M."/>
            <person name="Meinhardt L.W."/>
            <person name="Bailey B.A."/>
        </authorList>
    </citation>
    <scope>NUCLEOTIDE SEQUENCE [LARGE SCALE GENOMIC DNA]</scope>
    <source>
        <strain evidence="9">zdho120</strain>
    </source>
</reference>
<dbReference type="GO" id="GO:0016787">
    <property type="term" value="F:hydrolase activity"/>
    <property type="evidence" value="ECO:0007669"/>
    <property type="project" value="UniProtKB-KW"/>
</dbReference>
<evidence type="ECO:0000256" key="3">
    <source>
        <dbReference type="ARBA" id="ARBA00022722"/>
    </source>
</evidence>
<protein>
    <recommendedName>
        <fullName evidence="7">Reverse transcriptase RNase H-like domain-containing protein</fullName>
    </recommendedName>
</protein>
<keyword evidence="2" id="KW-0548">Nucleotidyltransferase</keyword>
<dbReference type="Pfam" id="PF17917">
    <property type="entry name" value="RT_RNaseH"/>
    <property type="match status" value="1"/>
</dbReference>
<organism evidence="8 9">
    <name type="scientific">Phytophthora megakarya</name>
    <dbReference type="NCBI Taxonomy" id="4795"/>
    <lineage>
        <taxon>Eukaryota</taxon>
        <taxon>Sar</taxon>
        <taxon>Stramenopiles</taxon>
        <taxon>Oomycota</taxon>
        <taxon>Peronosporomycetes</taxon>
        <taxon>Peronosporales</taxon>
        <taxon>Peronosporaceae</taxon>
        <taxon>Phytophthora</taxon>
    </lineage>
</organism>
<name>A0A225VW53_9STRA</name>
<dbReference type="Proteomes" id="UP000198211">
    <property type="component" value="Unassembled WGS sequence"/>
</dbReference>
<proteinExistence type="predicted"/>
<dbReference type="AlphaFoldDB" id="A0A225VW53"/>
<evidence type="ECO:0000256" key="4">
    <source>
        <dbReference type="ARBA" id="ARBA00022759"/>
    </source>
</evidence>
<evidence type="ECO:0000313" key="9">
    <source>
        <dbReference type="Proteomes" id="UP000198211"/>
    </source>
</evidence>